<dbReference type="PRINTS" id="PR00081">
    <property type="entry name" value="GDHRDH"/>
</dbReference>
<dbReference type="GO" id="GO:0016491">
    <property type="term" value="F:oxidoreductase activity"/>
    <property type="evidence" value="ECO:0007669"/>
    <property type="project" value="UniProtKB-KW"/>
</dbReference>
<dbReference type="Pfam" id="PF13561">
    <property type="entry name" value="adh_short_C2"/>
    <property type="match status" value="1"/>
</dbReference>
<gene>
    <name evidence="3" type="ORF">METZ01_LOCUS41309</name>
</gene>
<dbReference type="PRINTS" id="PR00080">
    <property type="entry name" value="SDRFAMILY"/>
</dbReference>
<name>A0A381R9N6_9ZZZZ</name>
<sequence length="250" mass="26531">MSNPNSNKIALVTGGAIRIGRAISIALAEAGYDLVVAHHSSVDQAVEVQKIISSLGRRCELVQADLREPNAPDIVVESVRQVFGRLDLLVNSAASFESSSLLELGVDEWDSVMALNCRAPHLLVRAAADLLRESHGSVVNIVDLSAFQPWSEFPAHAVSKAGLAHLTRIQARVLAPEVRVNAIAPGALLQPNDWSDKRWAAIAEAAPLKCSGSPDDVSQAVLFFADADFVTGEILTVDGGRHLGPDGPPT</sequence>
<dbReference type="PANTHER" id="PTHR43639">
    <property type="entry name" value="OXIDOREDUCTASE, SHORT-CHAIN DEHYDROGENASE/REDUCTASE FAMILY (AFU_ORTHOLOGUE AFUA_5G02870)"/>
    <property type="match status" value="1"/>
</dbReference>
<evidence type="ECO:0000313" key="3">
    <source>
        <dbReference type="EMBL" id="SUZ88455.1"/>
    </source>
</evidence>
<dbReference type="InterPro" id="IPR002347">
    <property type="entry name" value="SDR_fam"/>
</dbReference>
<dbReference type="Gene3D" id="3.40.50.720">
    <property type="entry name" value="NAD(P)-binding Rossmann-like Domain"/>
    <property type="match status" value="1"/>
</dbReference>
<proteinExistence type="inferred from homology"/>
<evidence type="ECO:0000256" key="2">
    <source>
        <dbReference type="ARBA" id="ARBA00023002"/>
    </source>
</evidence>
<dbReference type="EMBL" id="UINC01001771">
    <property type="protein sequence ID" value="SUZ88455.1"/>
    <property type="molecule type" value="Genomic_DNA"/>
</dbReference>
<keyword evidence="2" id="KW-0560">Oxidoreductase</keyword>
<dbReference type="SUPFAM" id="SSF51735">
    <property type="entry name" value="NAD(P)-binding Rossmann-fold domains"/>
    <property type="match status" value="1"/>
</dbReference>
<dbReference type="AlphaFoldDB" id="A0A381R9N6"/>
<evidence type="ECO:0000256" key="1">
    <source>
        <dbReference type="ARBA" id="ARBA00006484"/>
    </source>
</evidence>
<accession>A0A381R9N6</accession>
<dbReference type="InterPro" id="IPR036291">
    <property type="entry name" value="NAD(P)-bd_dom_sf"/>
</dbReference>
<dbReference type="PANTHER" id="PTHR43639:SF1">
    <property type="entry name" value="SHORT-CHAIN DEHYDROGENASE_REDUCTASE FAMILY PROTEIN"/>
    <property type="match status" value="1"/>
</dbReference>
<protein>
    <submittedName>
        <fullName evidence="3">Uncharacterized protein</fullName>
    </submittedName>
</protein>
<comment type="similarity">
    <text evidence="1">Belongs to the short-chain dehydrogenases/reductases (SDR) family.</text>
</comment>
<reference evidence="3" key="1">
    <citation type="submission" date="2018-05" db="EMBL/GenBank/DDBJ databases">
        <authorList>
            <person name="Lanie J.A."/>
            <person name="Ng W.-L."/>
            <person name="Kazmierczak K.M."/>
            <person name="Andrzejewski T.M."/>
            <person name="Davidsen T.M."/>
            <person name="Wayne K.J."/>
            <person name="Tettelin H."/>
            <person name="Glass J.I."/>
            <person name="Rusch D."/>
            <person name="Podicherti R."/>
            <person name="Tsui H.-C.T."/>
            <person name="Winkler M.E."/>
        </authorList>
    </citation>
    <scope>NUCLEOTIDE SEQUENCE</scope>
</reference>
<organism evidence="3">
    <name type="scientific">marine metagenome</name>
    <dbReference type="NCBI Taxonomy" id="408172"/>
    <lineage>
        <taxon>unclassified sequences</taxon>
        <taxon>metagenomes</taxon>
        <taxon>ecological metagenomes</taxon>
    </lineage>
</organism>